<evidence type="ECO:0000256" key="1">
    <source>
        <dbReference type="SAM" id="MobiDB-lite"/>
    </source>
</evidence>
<sequence>MDGAPLSSSVANDPPPVASPPLNIVPLASSDANVQVLAPVVGDDVQDHSSFDLVAQMPAAVLLGEFDEAASSSDSVAQVTHGVRDESPANARGAPVPEGARVLREDAPVGARVVTAPVSARGVREAETVVDLQARSQAIKHQRTMIDVDQPVFEVVCALPASFSPPSCPQATVSESAKNKRKKGKGKGQNGPFFTESPQVSPPLASPSKRGKNVDADGFTQIENKRSLRSRGKVTNPNVSQ</sequence>
<protein>
    <submittedName>
        <fullName evidence="2">Uncharacterized protein</fullName>
    </submittedName>
</protein>
<evidence type="ECO:0000313" key="2">
    <source>
        <dbReference type="EMBL" id="WOH03330.1"/>
    </source>
</evidence>
<feature type="region of interest" description="Disordered" evidence="1">
    <location>
        <begin position="73"/>
        <end position="98"/>
    </location>
</feature>
<accession>A0A175YAU7</accession>
<dbReference type="EMBL" id="CP093348">
    <property type="protein sequence ID" value="WOH03330.1"/>
    <property type="molecule type" value="Genomic_DNA"/>
</dbReference>
<reference evidence="2" key="2">
    <citation type="submission" date="2022-03" db="EMBL/GenBank/DDBJ databases">
        <title>Draft title - Genomic analysis of global carrot germplasm unveils the trajectory of domestication and the origin of high carotenoid orange carrot.</title>
        <authorList>
            <person name="Iorizzo M."/>
            <person name="Ellison S."/>
            <person name="Senalik D."/>
            <person name="Macko-Podgorni A."/>
            <person name="Grzebelus D."/>
            <person name="Bostan H."/>
            <person name="Rolling W."/>
            <person name="Curaba J."/>
            <person name="Simon P."/>
        </authorList>
    </citation>
    <scope>NUCLEOTIDE SEQUENCE</scope>
    <source>
        <tissue evidence="2">Leaf</tissue>
    </source>
</reference>
<feature type="region of interest" description="Disordered" evidence="1">
    <location>
        <begin position="164"/>
        <end position="241"/>
    </location>
</feature>
<reference evidence="2" key="1">
    <citation type="journal article" date="2016" name="Nat. Genet.">
        <title>A high-quality carrot genome assembly provides new insights into carotenoid accumulation and asterid genome evolution.</title>
        <authorList>
            <person name="Iorizzo M."/>
            <person name="Ellison S."/>
            <person name="Senalik D."/>
            <person name="Zeng P."/>
            <person name="Satapoomin P."/>
            <person name="Huang J."/>
            <person name="Bowman M."/>
            <person name="Iovene M."/>
            <person name="Sanseverino W."/>
            <person name="Cavagnaro P."/>
            <person name="Yildiz M."/>
            <person name="Macko-Podgorni A."/>
            <person name="Moranska E."/>
            <person name="Grzebelus E."/>
            <person name="Grzebelus D."/>
            <person name="Ashrafi H."/>
            <person name="Zheng Z."/>
            <person name="Cheng S."/>
            <person name="Spooner D."/>
            <person name="Van Deynze A."/>
            <person name="Simon P."/>
        </authorList>
    </citation>
    <scope>NUCLEOTIDE SEQUENCE</scope>
    <source>
        <tissue evidence="2">Leaf</tissue>
    </source>
</reference>
<feature type="compositionally biased region" description="Polar residues" evidence="1">
    <location>
        <begin position="1"/>
        <end position="11"/>
    </location>
</feature>
<keyword evidence="3" id="KW-1185">Reference proteome</keyword>
<feature type="region of interest" description="Disordered" evidence="1">
    <location>
        <begin position="1"/>
        <end position="23"/>
    </location>
</feature>
<organism evidence="2 3">
    <name type="scientific">Daucus carota subsp. sativus</name>
    <name type="common">Carrot</name>
    <dbReference type="NCBI Taxonomy" id="79200"/>
    <lineage>
        <taxon>Eukaryota</taxon>
        <taxon>Viridiplantae</taxon>
        <taxon>Streptophyta</taxon>
        <taxon>Embryophyta</taxon>
        <taxon>Tracheophyta</taxon>
        <taxon>Spermatophyta</taxon>
        <taxon>Magnoliopsida</taxon>
        <taxon>eudicotyledons</taxon>
        <taxon>Gunneridae</taxon>
        <taxon>Pentapetalae</taxon>
        <taxon>asterids</taxon>
        <taxon>campanulids</taxon>
        <taxon>Apiales</taxon>
        <taxon>Apiaceae</taxon>
        <taxon>Apioideae</taxon>
        <taxon>Scandiceae</taxon>
        <taxon>Daucinae</taxon>
        <taxon>Daucus</taxon>
        <taxon>Daucus sect. Daucus</taxon>
    </lineage>
</organism>
<name>A0A175YAU7_DAUCS</name>
<proteinExistence type="predicted"/>
<gene>
    <name evidence="2" type="ORF">DCAR_0622726</name>
</gene>
<dbReference type="Gramene" id="KZM80348">
    <property type="protein sequence ID" value="KZM80348"/>
    <property type="gene ID" value="DCAR_031752"/>
</dbReference>
<dbReference type="Proteomes" id="UP000077755">
    <property type="component" value="Chromosome 6"/>
</dbReference>
<dbReference type="AlphaFoldDB" id="A0A175YAU7"/>
<evidence type="ECO:0000313" key="3">
    <source>
        <dbReference type="Proteomes" id="UP000077755"/>
    </source>
</evidence>